<accession>A0A4S8S5G0</accession>
<name>A0A4S8S5G0_AURPU</name>
<proteinExistence type="predicted"/>
<dbReference type="AlphaFoldDB" id="A0A4S8S5G0"/>
<evidence type="ECO:0000313" key="1">
    <source>
        <dbReference type="EMBL" id="THV65396.1"/>
    </source>
</evidence>
<dbReference type="EMBL" id="QZAF01000662">
    <property type="protein sequence ID" value="THV65396.1"/>
    <property type="molecule type" value="Genomic_DNA"/>
</dbReference>
<reference evidence="1 2" key="1">
    <citation type="submission" date="2018-10" db="EMBL/GenBank/DDBJ databases">
        <title>Fifty Aureobasidium pullulans genomes reveal a recombining polyextremotolerant generalist.</title>
        <authorList>
            <person name="Gostincar C."/>
            <person name="Turk M."/>
            <person name="Zajc J."/>
            <person name="Gunde-Cimerman N."/>
        </authorList>
    </citation>
    <scope>NUCLEOTIDE SEQUENCE [LARGE SCALE GENOMIC DNA]</scope>
    <source>
        <strain evidence="1 2">EXF-11900</strain>
    </source>
</reference>
<sequence length="531" mass="61280">MNPFNCTNPGLFTGGGECAVCLPQFFPAAIIVNDKQARVIITTEIVDGIKSRDGRKGRKGKRFSFLTEHTELFDKRWAAVHLLERIGAGDEDRKCSGERDLRKVRIRRTADGKFAICLEMHTRESLANTEMRDKTLISHHDSWFLPYLDAETLSEDPTLFFSLLHYRTCNEPERWLMFDNSNLVLAEHFSIIPIVLKSNCIIAEGSDYGKRVKWNAEQAHRWEFIGFTKAHHLFTANKKILSLLSNCVRGLLAEVQAPTTLNIHPKWNGMVEADFSKFKTNFPWSTDFVKPFSELPRSDAREVAELIASRHRIVLDGLELLYTDPQYAQLLSIEICACRFLETWCEGGMMPLLVDGFFYETMHRKSYWRQLVAECELMLQSLDFFEQKPSEEAKQDLERAVSIMNNLCIETPPGQRGFERNFKFQGSARIKSTNRNFTQKDWFTNDLLYRSMSTLGFDEERPLTRDPNFAIIDRLCRTDPKEAGRISQTMLDKLREVSILTEIIMSVRSDTTHDRAAFTQVGKVFKTMWSC</sequence>
<comment type="caution">
    <text evidence="1">The sequence shown here is derived from an EMBL/GenBank/DDBJ whole genome shotgun (WGS) entry which is preliminary data.</text>
</comment>
<evidence type="ECO:0000313" key="2">
    <source>
        <dbReference type="Proteomes" id="UP000304951"/>
    </source>
</evidence>
<dbReference type="Proteomes" id="UP000304951">
    <property type="component" value="Unassembled WGS sequence"/>
</dbReference>
<protein>
    <submittedName>
        <fullName evidence="1">Uncharacterized protein</fullName>
    </submittedName>
</protein>
<organism evidence="1 2">
    <name type="scientific">Aureobasidium pullulans</name>
    <name type="common">Black yeast</name>
    <name type="synonym">Pullularia pullulans</name>
    <dbReference type="NCBI Taxonomy" id="5580"/>
    <lineage>
        <taxon>Eukaryota</taxon>
        <taxon>Fungi</taxon>
        <taxon>Dikarya</taxon>
        <taxon>Ascomycota</taxon>
        <taxon>Pezizomycotina</taxon>
        <taxon>Dothideomycetes</taxon>
        <taxon>Dothideomycetidae</taxon>
        <taxon>Dothideales</taxon>
        <taxon>Saccotheciaceae</taxon>
        <taxon>Aureobasidium</taxon>
    </lineage>
</organism>
<gene>
    <name evidence="1" type="ORF">D6D28_09136</name>
</gene>